<proteinExistence type="predicted"/>
<keyword evidence="1" id="KW-1133">Transmembrane helix</keyword>
<feature type="transmembrane region" description="Helical" evidence="1">
    <location>
        <begin position="60"/>
        <end position="78"/>
    </location>
</feature>
<reference evidence="2" key="1">
    <citation type="submission" date="2021-05" db="EMBL/GenBank/DDBJ databases">
        <authorList>
            <person name="Alioto T."/>
            <person name="Alioto T."/>
            <person name="Gomez Garrido J."/>
        </authorList>
    </citation>
    <scope>NUCLEOTIDE SEQUENCE</scope>
</reference>
<accession>A0A8D8B8P0</accession>
<evidence type="ECO:0000313" key="2">
    <source>
        <dbReference type="EMBL" id="CAG6469609.1"/>
    </source>
</evidence>
<organism evidence="2">
    <name type="scientific">Culex pipiens</name>
    <name type="common">House mosquito</name>
    <dbReference type="NCBI Taxonomy" id="7175"/>
    <lineage>
        <taxon>Eukaryota</taxon>
        <taxon>Metazoa</taxon>
        <taxon>Ecdysozoa</taxon>
        <taxon>Arthropoda</taxon>
        <taxon>Hexapoda</taxon>
        <taxon>Insecta</taxon>
        <taxon>Pterygota</taxon>
        <taxon>Neoptera</taxon>
        <taxon>Endopterygota</taxon>
        <taxon>Diptera</taxon>
        <taxon>Nematocera</taxon>
        <taxon>Culicoidea</taxon>
        <taxon>Culicidae</taxon>
        <taxon>Culicinae</taxon>
        <taxon>Culicini</taxon>
        <taxon>Culex</taxon>
        <taxon>Culex</taxon>
    </lineage>
</organism>
<sequence length="251" mass="30412">MLKDLIESLLLAEHVVGNLLILQLERDFDLVVAKHLSDDRIKPVDLVLSDELSFRCGSLLLWRHIVVDILVVMFFLLARSLRRRLSLYFWFFGWLYDLVSFFLDLYFIHLWGFFRELHYLLSGFNFDLHFFHRWGFFRKLLDLLSGFNYLCSIFQNLLNGFFNNLCSFFRCFLQGFFNHFLCFFPNHLFFSRFNRWLWRYLYDLIRDHRGSFHRWFFREGQLFFGVRNVHGIVTWLPHHVGGDVATSAKFG</sequence>
<dbReference type="AlphaFoldDB" id="A0A8D8B8P0"/>
<feature type="transmembrane region" description="Helical" evidence="1">
    <location>
        <begin position="167"/>
        <end position="190"/>
    </location>
</feature>
<keyword evidence="1" id="KW-0472">Membrane</keyword>
<keyword evidence="1" id="KW-0812">Transmembrane</keyword>
<name>A0A8D8B8P0_CULPI</name>
<evidence type="ECO:0000256" key="1">
    <source>
        <dbReference type="SAM" id="Phobius"/>
    </source>
</evidence>
<feature type="transmembrane region" description="Helical" evidence="1">
    <location>
        <begin position="87"/>
        <end position="114"/>
    </location>
</feature>
<dbReference type="EMBL" id="HBUE01063311">
    <property type="protein sequence ID" value="CAG6469609.1"/>
    <property type="molecule type" value="Transcribed_RNA"/>
</dbReference>
<protein>
    <submittedName>
        <fullName evidence="2">(northern house mosquito) hypothetical protein</fullName>
    </submittedName>
</protein>